<dbReference type="Pfam" id="PF25291">
    <property type="entry name" value="CGLA_C"/>
    <property type="match status" value="1"/>
</dbReference>
<evidence type="ECO:0000259" key="1">
    <source>
        <dbReference type="Pfam" id="PF25290"/>
    </source>
</evidence>
<dbReference type="Pfam" id="PF25290">
    <property type="entry name" value="CGLA_M"/>
    <property type="match status" value="1"/>
</dbReference>
<gene>
    <name evidence="4" type="ORF">Q4Q39_00395</name>
</gene>
<sequence length="895" mass="101506">MSRHLKVDLSSMTKQILIFLFFANFAFAQNFSTGGGAIKNGVSGSINGDSVIFVSELEGTTSAHTTEGTLLWRNETDSPAVMFEIEASDINNDGNDDLIAASGNGNIYCWDSSGKLLWKFTPDHKVRFSEVAVINQNGKVQIFAGGNDYKLYELDANGQLVSETKIKGVVRKIEAGNFIEPDKQCLFLMTYNHDKFRWQFFGFIDPISKEIIKSLPYRDATKYGLKAYSKIMITDFVVSDINKDKKDDILIFGDINWKSSFLAVDGDFRLLAKYNATGKDTQRYAHTKGVSLLPYKDEIVFRMGSVMYVCDLKGNLISKTGKKYKNATYSDLVFDAQNKKLFAVGELGAGNSIYGFDLENKNWLDTKHQYLGLYSKVKENINDLYKDALNFKAPSYQKKASKPWMMISKTKLPKEVKKLDFNEVLFIQNSGAWSENTSRADLVEKLGENALKKDRRKKYDLSREDIIEKAKQKEEANEPFVIWAGHGNDPFYTRIETLEKILEAAPNTCYGFIYAEMDNVEDPRVLHFVREYVPRLAKAIRKNNKAKLYFRYKNMFWAMTSHLPLWKELFFSGKYNDILVPASEDTSSRSQEINLVGRVGMLSAGYIDDYSMRLIDDNPTSWRPLSPGGQRTVSPYLRQGVMMAAHGCRIGINFNELFLEKPGMNVLYALMKSGVLPLVEKEDILNIGSWHLIDEVDEHLVESIDSHHNLLQYKDDDDNAVLSVAQMHWSGTSLPEHDFSKIVLGTDYRWNNYLPELPYGMVPIVPSEHKSKLEANNTPFILSTGKVGIVGGEKTQAKEFGGEILSKVKEGAEKLPVLVEGCAWGAVKLDENHTRIILMDQGYLTPEEREATIIFQNRKPKYAKDILKDKKLKIKRSTIKVTVPAGSMRFIDVEY</sequence>
<dbReference type="InterPro" id="IPR057422">
    <property type="entry name" value="CGLA_C"/>
</dbReference>
<feature type="domain" description="Lambda-carrageenase middle" evidence="1">
    <location>
        <begin position="451"/>
        <end position="773"/>
    </location>
</feature>
<feature type="domain" description="Lambda-carrageenase C-terminal" evidence="2">
    <location>
        <begin position="822"/>
        <end position="894"/>
    </location>
</feature>
<dbReference type="InterPro" id="IPR057420">
    <property type="entry name" value="Beta-prop_CGLA"/>
</dbReference>
<dbReference type="Proteomes" id="UP001176891">
    <property type="component" value="Unassembled WGS sequence"/>
</dbReference>
<evidence type="ECO:0000313" key="5">
    <source>
        <dbReference type="Proteomes" id="UP001176891"/>
    </source>
</evidence>
<feature type="domain" description="Lambda-carrageenase beta-propeller" evidence="3">
    <location>
        <begin position="52"/>
        <end position="165"/>
    </location>
</feature>
<evidence type="ECO:0000259" key="2">
    <source>
        <dbReference type="Pfam" id="PF25291"/>
    </source>
</evidence>
<dbReference type="InterPro" id="IPR015943">
    <property type="entry name" value="WD40/YVTN_repeat-like_dom_sf"/>
</dbReference>
<dbReference type="InterPro" id="IPR057421">
    <property type="entry name" value="CGLA_M"/>
</dbReference>
<accession>A0ABT8WVZ8</accession>
<protein>
    <submittedName>
        <fullName evidence="4">Uncharacterized protein</fullName>
    </submittedName>
</protein>
<evidence type="ECO:0000313" key="4">
    <source>
        <dbReference type="EMBL" id="MDO5985849.1"/>
    </source>
</evidence>
<organism evidence="4 5">
    <name type="scientific">Flavivirga amylovorans</name>
    <dbReference type="NCBI Taxonomy" id="870486"/>
    <lineage>
        <taxon>Bacteria</taxon>
        <taxon>Pseudomonadati</taxon>
        <taxon>Bacteroidota</taxon>
        <taxon>Flavobacteriia</taxon>
        <taxon>Flavobacteriales</taxon>
        <taxon>Flavobacteriaceae</taxon>
        <taxon>Flavivirga</taxon>
    </lineage>
</organism>
<dbReference type="Gene3D" id="2.130.10.10">
    <property type="entry name" value="YVTN repeat-like/Quinoprotein amine dehydrogenase"/>
    <property type="match status" value="1"/>
</dbReference>
<dbReference type="SUPFAM" id="SSF50998">
    <property type="entry name" value="Quinoprotein alcohol dehydrogenase-like"/>
    <property type="match status" value="1"/>
</dbReference>
<reference evidence="4" key="1">
    <citation type="submission" date="2023-07" db="EMBL/GenBank/DDBJ databases">
        <title>Two novel species in the genus Flavivirga.</title>
        <authorList>
            <person name="Kwon K."/>
        </authorList>
    </citation>
    <scope>NUCLEOTIDE SEQUENCE</scope>
    <source>
        <strain evidence="4">KACC 14157</strain>
    </source>
</reference>
<name>A0ABT8WVZ8_9FLAO</name>
<evidence type="ECO:0000259" key="3">
    <source>
        <dbReference type="Pfam" id="PF25292"/>
    </source>
</evidence>
<keyword evidence="5" id="KW-1185">Reference proteome</keyword>
<dbReference type="RefSeq" id="WP_303280395.1">
    <property type="nucleotide sequence ID" value="NZ_BAABCZ010000016.1"/>
</dbReference>
<dbReference type="InterPro" id="IPR011047">
    <property type="entry name" value="Quinoprotein_ADH-like_sf"/>
</dbReference>
<dbReference type="EMBL" id="JAUOEM010000001">
    <property type="protein sequence ID" value="MDO5985849.1"/>
    <property type="molecule type" value="Genomic_DNA"/>
</dbReference>
<dbReference type="Pfam" id="PF25292">
    <property type="entry name" value="Beta-prop_CGLA"/>
    <property type="match status" value="1"/>
</dbReference>
<comment type="caution">
    <text evidence="4">The sequence shown here is derived from an EMBL/GenBank/DDBJ whole genome shotgun (WGS) entry which is preliminary data.</text>
</comment>
<proteinExistence type="predicted"/>